<dbReference type="Gene3D" id="3.30.70.920">
    <property type="match status" value="1"/>
</dbReference>
<keyword evidence="2" id="KW-0238">DNA-binding</keyword>
<evidence type="ECO:0000259" key="4">
    <source>
        <dbReference type="PROSITE" id="PS50956"/>
    </source>
</evidence>
<dbReference type="PANTHER" id="PTHR30154:SF53">
    <property type="entry name" value="HTH-TYPE TRANSCRIPTIONAL REGULATOR LRPC"/>
    <property type="match status" value="1"/>
</dbReference>
<dbReference type="AlphaFoldDB" id="A0A158C5Z6"/>
<dbReference type="InterPro" id="IPR036390">
    <property type="entry name" value="WH_DNA-bd_sf"/>
</dbReference>
<protein>
    <submittedName>
        <fullName evidence="5">AsnC family transcriptional regulator</fullName>
    </submittedName>
</protein>
<dbReference type="SUPFAM" id="SSF54909">
    <property type="entry name" value="Dimeric alpha+beta barrel"/>
    <property type="match status" value="1"/>
</dbReference>
<dbReference type="Pfam" id="PF13404">
    <property type="entry name" value="HTH_AsnC-type"/>
    <property type="match status" value="1"/>
</dbReference>
<dbReference type="InterPro" id="IPR036388">
    <property type="entry name" value="WH-like_DNA-bd_sf"/>
</dbReference>
<gene>
    <name evidence="5" type="ORF">AWB83_04021</name>
</gene>
<keyword evidence="1" id="KW-0805">Transcription regulation</keyword>
<keyword evidence="3" id="KW-0804">Transcription</keyword>
<evidence type="ECO:0000313" key="5">
    <source>
        <dbReference type="EMBL" id="SAK77765.1"/>
    </source>
</evidence>
<evidence type="ECO:0000256" key="1">
    <source>
        <dbReference type="ARBA" id="ARBA00023015"/>
    </source>
</evidence>
<dbReference type="InterPro" id="IPR019887">
    <property type="entry name" value="Tscrpt_reg_AsnC/Lrp_C"/>
</dbReference>
<dbReference type="PRINTS" id="PR00033">
    <property type="entry name" value="HTHASNC"/>
</dbReference>
<dbReference type="GO" id="GO:0043565">
    <property type="term" value="F:sequence-specific DNA binding"/>
    <property type="evidence" value="ECO:0007669"/>
    <property type="project" value="InterPro"/>
</dbReference>
<reference evidence="5" key="1">
    <citation type="submission" date="2016-01" db="EMBL/GenBank/DDBJ databases">
        <authorList>
            <person name="Peeters C."/>
        </authorList>
    </citation>
    <scope>NUCLEOTIDE SEQUENCE [LARGE SCALE GENOMIC DNA]</scope>
    <source>
        <strain evidence="5">LMG 29326</strain>
    </source>
</reference>
<evidence type="ECO:0000256" key="3">
    <source>
        <dbReference type="ARBA" id="ARBA00023163"/>
    </source>
</evidence>
<comment type="caution">
    <text evidence="5">The sequence shown here is derived from an EMBL/GenBank/DDBJ whole genome shotgun (WGS) entry which is preliminary data.</text>
</comment>
<dbReference type="Proteomes" id="UP000054978">
    <property type="component" value="Unassembled WGS sequence"/>
</dbReference>
<dbReference type="GO" id="GO:0005829">
    <property type="term" value="C:cytosol"/>
    <property type="evidence" value="ECO:0007669"/>
    <property type="project" value="TreeGrafter"/>
</dbReference>
<dbReference type="RefSeq" id="WP_208636779.1">
    <property type="nucleotide sequence ID" value="NZ_FCOB02000019.1"/>
</dbReference>
<dbReference type="GO" id="GO:0043200">
    <property type="term" value="P:response to amino acid"/>
    <property type="evidence" value="ECO:0007669"/>
    <property type="project" value="TreeGrafter"/>
</dbReference>
<accession>A0A158C5Z6</accession>
<dbReference type="PANTHER" id="PTHR30154">
    <property type="entry name" value="LEUCINE-RESPONSIVE REGULATORY PROTEIN"/>
    <property type="match status" value="1"/>
</dbReference>
<dbReference type="InterPro" id="IPR000485">
    <property type="entry name" value="AsnC-type_HTH_dom"/>
</dbReference>
<dbReference type="EMBL" id="FCOB02000019">
    <property type="protein sequence ID" value="SAK77765.1"/>
    <property type="molecule type" value="Genomic_DNA"/>
</dbReference>
<feature type="domain" description="HTH asnC-type" evidence="4">
    <location>
        <begin position="7"/>
        <end position="68"/>
    </location>
</feature>
<keyword evidence="6" id="KW-1185">Reference proteome</keyword>
<evidence type="ECO:0000256" key="2">
    <source>
        <dbReference type="ARBA" id="ARBA00023125"/>
    </source>
</evidence>
<proteinExistence type="predicted"/>
<organism evidence="5 6">
    <name type="scientific">Caballeronia ptereochthonis</name>
    <dbReference type="NCBI Taxonomy" id="1777144"/>
    <lineage>
        <taxon>Bacteria</taxon>
        <taxon>Pseudomonadati</taxon>
        <taxon>Pseudomonadota</taxon>
        <taxon>Betaproteobacteria</taxon>
        <taxon>Burkholderiales</taxon>
        <taxon>Burkholderiaceae</taxon>
        <taxon>Caballeronia</taxon>
    </lineage>
</organism>
<dbReference type="Gene3D" id="1.10.10.10">
    <property type="entry name" value="Winged helix-like DNA-binding domain superfamily/Winged helix DNA-binding domain"/>
    <property type="match status" value="1"/>
</dbReference>
<dbReference type="Pfam" id="PF01037">
    <property type="entry name" value="AsnC_trans_reg"/>
    <property type="match status" value="1"/>
</dbReference>
<dbReference type="InterPro" id="IPR011008">
    <property type="entry name" value="Dimeric_a/b-barrel"/>
</dbReference>
<name>A0A158C5Z6_9BURK</name>
<dbReference type="SUPFAM" id="SSF46785">
    <property type="entry name" value="Winged helix' DNA-binding domain"/>
    <property type="match status" value="1"/>
</dbReference>
<dbReference type="STRING" id="1777144.AWB83_04021"/>
<dbReference type="SMART" id="SM00344">
    <property type="entry name" value="HTH_ASNC"/>
    <property type="match status" value="1"/>
</dbReference>
<dbReference type="PROSITE" id="PS50956">
    <property type="entry name" value="HTH_ASNC_2"/>
    <property type="match status" value="1"/>
</dbReference>
<dbReference type="InterPro" id="IPR019888">
    <property type="entry name" value="Tscrpt_reg_AsnC-like"/>
</dbReference>
<sequence>MTETLQLDTKAWALLMALQEDGRAPLKTLALAAGLSVPATVERLKRLKDAGVVRSVGAELDPVQAGYPVRAIIGITVQQPGKKAFLDKLRRAPEVLECHHVAGADSYILTVVSRSLEQLERFLGSINGYGETRTSIVFSTPIPRRGLVAPGSSR</sequence>
<evidence type="ECO:0000313" key="6">
    <source>
        <dbReference type="Proteomes" id="UP000054978"/>
    </source>
</evidence>